<evidence type="ECO:0000313" key="3">
    <source>
        <dbReference type="EMBL" id="ATZ07897.1"/>
    </source>
</evidence>
<dbReference type="RefSeq" id="WP_100618662.1">
    <property type="nucleotide sequence ID" value="NZ_CP024932.1"/>
</dbReference>
<name>A0ABC8CHS6_CORST</name>
<accession>A0ABC8CHS6</accession>
<dbReference type="EMBL" id="CP024932">
    <property type="protein sequence ID" value="ATZ07897.1"/>
    <property type="molecule type" value="Genomic_DNA"/>
</dbReference>
<dbReference type="CDD" id="cd03801">
    <property type="entry name" value="GT4_PimA-like"/>
    <property type="match status" value="1"/>
</dbReference>
<dbReference type="Gene3D" id="3.40.50.2000">
    <property type="entry name" value="Glycogen Phosphorylase B"/>
    <property type="match status" value="2"/>
</dbReference>
<dbReference type="InterPro" id="IPR050194">
    <property type="entry name" value="Glycosyltransferase_grp1"/>
</dbReference>
<dbReference type="GO" id="GO:0016740">
    <property type="term" value="F:transferase activity"/>
    <property type="evidence" value="ECO:0007669"/>
    <property type="project" value="UniProtKB-KW"/>
</dbReference>
<evidence type="ECO:0000259" key="2">
    <source>
        <dbReference type="Pfam" id="PF00534"/>
    </source>
</evidence>
<keyword evidence="1" id="KW-0808">Transferase</keyword>
<feature type="domain" description="Glycosyl transferase family 1" evidence="2">
    <location>
        <begin position="181"/>
        <end position="339"/>
    </location>
</feature>
<reference evidence="3 4" key="1">
    <citation type="submission" date="2017-11" db="EMBL/GenBank/DDBJ databases">
        <title>Whole genome sequencing of cultured pathogen.</title>
        <authorList>
            <person name="Hoffmann M."/>
            <person name="Sanchez M."/>
            <person name="Timme R."/>
            <person name="Nudel K."/>
            <person name="Bry L."/>
        </authorList>
    </citation>
    <scope>NUCLEOTIDE SEQUENCE [LARGE SCALE GENOMIC DNA]</scope>
    <source>
        <strain evidence="3 4">216</strain>
    </source>
</reference>
<sequence length="452" mass="50318">MSNFIFLVSDSVWGGKHEYMMGMARVLRHEGHRVKLVGETDGAFVTKAREEGFSTLTVNFENESELNLSIVDPDWHHAFLVSTGRRDLKALYQWGMHKVSHLSVVFIRHSAFSLENTPYIRQVLDETLVAFATSEFQKNTQFTTPPLEELSEKNHTLTSGVDISALKPVSSSEKARSKSLLRIPSNSWVVGYAGRLSWEKELDDVLTEWHDVVTKVPNAHLLIGGDGPLREHLEKRVNSENLNASVTFSGFRTDSTEILSAMDVAVLNSKVAETGPLFLKEAMAMGIPVLARNVGGIPEFVDSKVGAVIEVSAKLAPALIQHSEIAQEETQRMGSRARRRICADHKISDTATKFLSLCIREVVKSNKFNAWLRDCEFSRTLRYRRESDGGFIFVPDTSALYELGQVAFDEVYNSIKKNDPAMLVSSKKVDGITLAQDLVSAGAIVTTCERLK</sequence>
<protein>
    <recommendedName>
        <fullName evidence="2">Glycosyl transferase family 1 domain-containing protein</fullName>
    </recommendedName>
</protein>
<dbReference type="Proteomes" id="UP000231994">
    <property type="component" value="Chromosome"/>
</dbReference>
<dbReference type="PANTHER" id="PTHR45947">
    <property type="entry name" value="SULFOQUINOVOSYL TRANSFERASE SQD2"/>
    <property type="match status" value="1"/>
</dbReference>
<gene>
    <name evidence="3" type="ORF">A9D01_03030</name>
</gene>
<dbReference type="SUPFAM" id="SSF53756">
    <property type="entry name" value="UDP-Glycosyltransferase/glycogen phosphorylase"/>
    <property type="match status" value="1"/>
</dbReference>
<organism evidence="3 4">
    <name type="scientific">Corynebacterium striatum</name>
    <dbReference type="NCBI Taxonomy" id="43770"/>
    <lineage>
        <taxon>Bacteria</taxon>
        <taxon>Bacillati</taxon>
        <taxon>Actinomycetota</taxon>
        <taxon>Actinomycetes</taxon>
        <taxon>Mycobacteriales</taxon>
        <taxon>Corynebacteriaceae</taxon>
        <taxon>Corynebacterium</taxon>
    </lineage>
</organism>
<dbReference type="InterPro" id="IPR001296">
    <property type="entry name" value="Glyco_trans_1"/>
</dbReference>
<evidence type="ECO:0000313" key="4">
    <source>
        <dbReference type="Proteomes" id="UP000231994"/>
    </source>
</evidence>
<proteinExistence type="predicted"/>
<dbReference type="PANTHER" id="PTHR45947:SF11">
    <property type="entry name" value="SLR1508 PROTEIN"/>
    <property type="match status" value="1"/>
</dbReference>
<dbReference type="Pfam" id="PF00534">
    <property type="entry name" value="Glycos_transf_1"/>
    <property type="match status" value="1"/>
</dbReference>
<dbReference type="AlphaFoldDB" id="A0ABC8CHS6"/>
<evidence type="ECO:0000256" key="1">
    <source>
        <dbReference type="ARBA" id="ARBA00022679"/>
    </source>
</evidence>